<protein>
    <submittedName>
        <fullName evidence="3">Uncharacterized protein</fullName>
    </submittedName>
</protein>
<sequence>MLFKNTTSVDVQRFFKEGLESLLNVGPWVDVLLFSIIFTIGIVLTVFNIKYLSSAYTGLEAGLRYVVGLREEGRGGDSTNNWKVRLFALVFAFVWWLAPATTRVLLLGKLIGSGINNQFTNSSSITTTKTKNVNPRSRGEDDENNTIAAIGEEGAGGRGGSDRDIRVDVEDLEEEDEDYLSWKTGSSQISLEYDNEGGGGAHAQNPHVNIDIVDY</sequence>
<name>A0ABP1PUB8_9HEXA</name>
<feature type="transmembrane region" description="Helical" evidence="2">
    <location>
        <begin position="21"/>
        <end position="47"/>
    </location>
</feature>
<evidence type="ECO:0000313" key="3">
    <source>
        <dbReference type="EMBL" id="CAL8075695.1"/>
    </source>
</evidence>
<feature type="transmembrane region" description="Helical" evidence="2">
    <location>
        <begin position="86"/>
        <end position="106"/>
    </location>
</feature>
<accession>A0ABP1PUB8</accession>
<dbReference type="EMBL" id="CAXLJM020000008">
    <property type="protein sequence ID" value="CAL8075695.1"/>
    <property type="molecule type" value="Genomic_DNA"/>
</dbReference>
<dbReference type="Proteomes" id="UP001642540">
    <property type="component" value="Unassembled WGS sequence"/>
</dbReference>
<keyword evidence="4" id="KW-1185">Reference proteome</keyword>
<feature type="region of interest" description="Disordered" evidence="1">
    <location>
        <begin position="125"/>
        <end position="145"/>
    </location>
</feature>
<keyword evidence="2" id="KW-0812">Transmembrane</keyword>
<organism evidence="3 4">
    <name type="scientific">Orchesella dallaii</name>
    <dbReference type="NCBI Taxonomy" id="48710"/>
    <lineage>
        <taxon>Eukaryota</taxon>
        <taxon>Metazoa</taxon>
        <taxon>Ecdysozoa</taxon>
        <taxon>Arthropoda</taxon>
        <taxon>Hexapoda</taxon>
        <taxon>Collembola</taxon>
        <taxon>Entomobryomorpha</taxon>
        <taxon>Entomobryoidea</taxon>
        <taxon>Orchesellidae</taxon>
        <taxon>Orchesellinae</taxon>
        <taxon>Orchesella</taxon>
    </lineage>
</organism>
<evidence type="ECO:0000256" key="1">
    <source>
        <dbReference type="SAM" id="MobiDB-lite"/>
    </source>
</evidence>
<feature type="region of interest" description="Disordered" evidence="1">
    <location>
        <begin position="193"/>
        <end position="215"/>
    </location>
</feature>
<proteinExistence type="predicted"/>
<keyword evidence="2" id="KW-0472">Membrane</keyword>
<evidence type="ECO:0000256" key="2">
    <source>
        <dbReference type="SAM" id="Phobius"/>
    </source>
</evidence>
<gene>
    <name evidence="3" type="ORF">ODALV1_LOCUS3258</name>
</gene>
<keyword evidence="2" id="KW-1133">Transmembrane helix</keyword>
<reference evidence="3 4" key="1">
    <citation type="submission" date="2024-08" db="EMBL/GenBank/DDBJ databases">
        <authorList>
            <person name="Cucini C."/>
            <person name="Frati F."/>
        </authorList>
    </citation>
    <scope>NUCLEOTIDE SEQUENCE [LARGE SCALE GENOMIC DNA]</scope>
</reference>
<comment type="caution">
    <text evidence="3">The sequence shown here is derived from an EMBL/GenBank/DDBJ whole genome shotgun (WGS) entry which is preliminary data.</text>
</comment>
<evidence type="ECO:0000313" key="4">
    <source>
        <dbReference type="Proteomes" id="UP001642540"/>
    </source>
</evidence>